<feature type="compositionally biased region" description="Low complexity" evidence="1">
    <location>
        <begin position="67"/>
        <end position="80"/>
    </location>
</feature>
<dbReference type="Proteomes" id="UP000243579">
    <property type="component" value="Unassembled WGS sequence"/>
</dbReference>
<keyword evidence="3" id="KW-1185">Reference proteome</keyword>
<evidence type="ECO:0000313" key="3">
    <source>
        <dbReference type="Proteomes" id="UP000243579"/>
    </source>
</evidence>
<dbReference type="STRING" id="1202772.A0A1V9ZFY3"/>
<accession>A0A1V9ZFY3</accession>
<feature type="compositionally biased region" description="Basic residues" evidence="1">
    <location>
        <begin position="47"/>
        <end position="66"/>
    </location>
</feature>
<gene>
    <name evidence="2" type="ORF">ACHHYP_13596</name>
</gene>
<dbReference type="OrthoDB" id="8964048at2759"/>
<dbReference type="AlphaFoldDB" id="A0A1V9ZFY3"/>
<name>A0A1V9ZFY3_ACHHY</name>
<feature type="region of interest" description="Disordered" evidence="1">
    <location>
        <begin position="16"/>
        <end position="84"/>
    </location>
</feature>
<organism evidence="2 3">
    <name type="scientific">Achlya hypogyna</name>
    <name type="common">Oomycete</name>
    <name type="synonym">Protoachlya hypogyna</name>
    <dbReference type="NCBI Taxonomy" id="1202772"/>
    <lineage>
        <taxon>Eukaryota</taxon>
        <taxon>Sar</taxon>
        <taxon>Stramenopiles</taxon>
        <taxon>Oomycota</taxon>
        <taxon>Saprolegniomycetes</taxon>
        <taxon>Saprolegniales</taxon>
        <taxon>Achlyaceae</taxon>
        <taxon>Achlya</taxon>
    </lineage>
</organism>
<evidence type="ECO:0000313" key="2">
    <source>
        <dbReference type="EMBL" id="OQR96801.1"/>
    </source>
</evidence>
<reference evidence="2 3" key="1">
    <citation type="journal article" date="2014" name="Genome Biol. Evol.">
        <title>The secreted proteins of Achlya hypogyna and Thraustotheca clavata identify the ancestral oomycete secretome and reveal gene acquisitions by horizontal gene transfer.</title>
        <authorList>
            <person name="Misner I."/>
            <person name="Blouin N."/>
            <person name="Leonard G."/>
            <person name="Richards T.A."/>
            <person name="Lane C.E."/>
        </authorList>
    </citation>
    <scope>NUCLEOTIDE SEQUENCE [LARGE SCALE GENOMIC DNA]</scope>
    <source>
        <strain evidence="2 3">ATCC 48635</strain>
    </source>
</reference>
<protein>
    <submittedName>
        <fullName evidence="2">Uncharacterized protein</fullName>
    </submittedName>
</protein>
<proteinExistence type="predicted"/>
<sequence>MAPTASAPIALLATVHPRPLSSPPFAEFRAQEPTEGTVHIAHDDGKRRKKTKKKSKKKSKKKHKRSASTSSSSDSDTVRSVISGKKIKRKIELSALDKRNQQNRQNLLQFYNEMYD</sequence>
<dbReference type="EMBL" id="JNBR01000130">
    <property type="protein sequence ID" value="OQR96801.1"/>
    <property type="molecule type" value="Genomic_DNA"/>
</dbReference>
<evidence type="ECO:0000256" key="1">
    <source>
        <dbReference type="SAM" id="MobiDB-lite"/>
    </source>
</evidence>
<comment type="caution">
    <text evidence="2">The sequence shown here is derived from an EMBL/GenBank/DDBJ whole genome shotgun (WGS) entry which is preliminary data.</text>
</comment>